<feature type="binding site" evidence="2">
    <location>
        <position position="209"/>
    </location>
    <ligand>
        <name>ATP</name>
        <dbReference type="ChEBI" id="CHEBI:30616"/>
    </ligand>
</feature>
<keyword evidence="8" id="KW-1185">Reference proteome</keyword>
<dbReference type="GO" id="GO:0000287">
    <property type="term" value="F:magnesium ion binding"/>
    <property type="evidence" value="ECO:0007669"/>
    <property type="project" value="UniProtKB-UniRule"/>
</dbReference>
<feature type="binding site" evidence="2">
    <location>
        <position position="258"/>
    </location>
    <ligand>
        <name>substrate</name>
    </ligand>
</feature>
<dbReference type="CDD" id="cd02194">
    <property type="entry name" value="ThiL"/>
    <property type="match status" value="1"/>
</dbReference>
<dbReference type="EC" id="2.7.4.16" evidence="2"/>
<dbReference type="Proteomes" id="UP000623509">
    <property type="component" value="Unassembled WGS sequence"/>
</dbReference>
<reference evidence="6 7" key="2">
    <citation type="submission" date="2017-07" db="EMBL/GenBank/DDBJ databases">
        <title>Candidatus Dactylopiibacterium carminicum, a nitrogen-fixing symbiont of the cochineal insect Dactylopius coccus and Dactylopius opuntiae (Hemiptera: Coccoidea: Dactylopiidae).</title>
        <authorList>
            <person name="Vera A."/>
        </authorList>
    </citation>
    <scope>NUCLEOTIDE SEQUENCE [LARGE SCALE GENOMIC DNA]</scope>
    <source>
        <strain evidence="6 7">NFDCM</strain>
    </source>
</reference>
<dbReference type="Gene3D" id="3.30.1330.10">
    <property type="entry name" value="PurM-like, N-terminal domain"/>
    <property type="match status" value="1"/>
</dbReference>
<keyword evidence="2" id="KW-0067">ATP-binding</keyword>
<feature type="binding site" evidence="2">
    <location>
        <position position="71"/>
    </location>
    <ligand>
        <name>Mg(2+)</name>
        <dbReference type="ChEBI" id="CHEBI:18420"/>
        <label>2</label>
    </ligand>
</feature>
<dbReference type="SUPFAM" id="SSF55326">
    <property type="entry name" value="PurM N-terminal domain-like"/>
    <property type="match status" value="1"/>
</dbReference>
<feature type="binding site" evidence="2">
    <location>
        <position position="210"/>
    </location>
    <ligand>
        <name>Mg(2+)</name>
        <dbReference type="ChEBI" id="CHEBI:18420"/>
        <label>5</label>
    </ligand>
</feature>
<keyword evidence="2" id="KW-0479">Metal-binding</keyword>
<protein>
    <recommendedName>
        <fullName evidence="2">Thiamine-monophosphate kinase</fullName>
        <shortName evidence="2">TMP kinase</shortName>
        <shortName evidence="2">Thiamine-phosphate kinase</shortName>
        <ecNumber evidence="2">2.7.4.16</ecNumber>
    </recommendedName>
</protein>
<feature type="binding site" evidence="2">
    <location>
        <position position="207"/>
    </location>
    <ligand>
        <name>Mg(2+)</name>
        <dbReference type="ChEBI" id="CHEBI:18420"/>
        <label>3</label>
    </ligand>
</feature>
<feature type="domain" description="PurM-like N-terminal" evidence="3">
    <location>
        <begin position="24"/>
        <end position="133"/>
    </location>
</feature>
<keyword evidence="2" id="KW-0460">Magnesium</keyword>
<dbReference type="GO" id="GO:0005524">
    <property type="term" value="F:ATP binding"/>
    <property type="evidence" value="ECO:0007669"/>
    <property type="project" value="UniProtKB-UniRule"/>
</dbReference>
<dbReference type="HAMAP" id="MF_02128">
    <property type="entry name" value="TMP_kinase"/>
    <property type="match status" value="1"/>
</dbReference>
<comment type="similarity">
    <text evidence="2">Belongs to the thiamine-monophosphate kinase family.</text>
</comment>
<evidence type="ECO:0000256" key="1">
    <source>
        <dbReference type="ARBA" id="ARBA00022977"/>
    </source>
</evidence>
<feature type="binding site" evidence="2">
    <location>
        <position position="142"/>
    </location>
    <ligand>
        <name>ATP</name>
        <dbReference type="ChEBI" id="CHEBI:30616"/>
    </ligand>
</feature>
<dbReference type="RefSeq" id="WP_095522907.1">
    <property type="nucleotide sequence ID" value="NZ_MDUX01000001.1"/>
</dbReference>
<dbReference type="EMBL" id="MDUX01000001">
    <property type="protein sequence ID" value="KAF7600797.1"/>
    <property type="molecule type" value="Genomic_DNA"/>
</dbReference>
<comment type="pathway">
    <text evidence="2">Cofactor biosynthesis; thiamine diphosphate biosynthesis; thiamine diphosphate from thiamine phosphate: step 1/1.</text>
</comment>
<comment type="caution">
    <text evidence="2">Lacks conserved residue(s) required for the propagation of feature annotation.</text>
</comment>
<evidence type="ECO:0000259" key="4">
    <source>
        <dbReference type="Pfam" id="PF02769"/>
    </source>
</evidence>
<keyword evidence="2" id="KW-0547">Nucleotide-binding</keyword>
<comment type="function">
    <text evidence="2">Catalyzes the ATP-dependent phosphorylation of thiamine-monophosphate (TMP) to form thiamine-pyrophosphate (TPP), the active form of vitamin B1.</text>
</comment>
<dbReference type="InterPro" id="IPR010918">
    <property type="entry name" value="PurM-like_C_dom"/>
</dbReference>
<name>A0A272EZ31_9RHOO</name>
<feature type="binding site" evidence="2">
    <location>
        <position position="43"/>
    </location>
    <ligand>
        <name>Mg(2+)</name>
        <dbReference type="ChEBI" id="CHEBI:18420"/>
        <label>1</label>
    </ligand>
</feature>
<dbReference type="InterPro" id="IPR036676">
    <property type="entry name" value="PurM-like_C_sf"/>
</dbReference>
<dbReference type="InterPro" id="IPR016188">
    <property type="entry name" value="PurM-like_N"/>
</dbReference>
<dbReference type="PANTHER" id="PTHR30270">
    <property type="entry name" value="THIAMINE-MONOPHOSPHATE KINASE"/>
    <property type="match status" value="1"/>
</dbReference>
<dbReference type="Pfam" id="PF00586">
    <property type="entry name" value="AIRS"/>
    <property type="match status" value="1"/>
</dbReference>
<dbReference type="Pfam" id="PF02769">
    <property type="entry name" value="AIRS_C"/>
    <property type="match status" value="1"/>
</dbReference>
<evidence type="ECO:0000313" key="7">
    <source>
        <dbReference type="Proteomes" id="UP000216107"/>
    </source>
</evidence>
<feature type="binding site" evidence="2">
    <location>
        <position position="71"/>
    </location>
    <ligand>
        <name>Mg(2+)</name>
        <dbReference type="ChEBI" id="CHEBI:18420"/>
        <label>3</label>
    </ligand>
</feature>
<dbReference type="InterPro" id="IPR006283">
    <property type="entry name" value="ThiL-like"/>
</dbReference>
<feature type="binding site" evidence="2">
    <location>
        <position position="71"/>
    </location>
    <ligand>
        <name>Mg(2+)</name>
        <dbReference type="ChEBI" id="CHEBI:18420"/>
        <label>4</label>
    </ligand>
</feature>
<sequence>MAGEFDLIRRYFNYPTSHTELGVGDDGALCVPRPGMQLVVSTDMLVAGTHFLPEADPGLLGWKAAAVNVSDMAAMGAEPRWITLAISLPAVDESWVAAFARGFRDCCEAYGVDWIGGDTTRGPLNLAPTVFGEVPAGRAIRRDGARHGDDVWISGWPGMAALGLAQVLGELQLVGAWGESCLERLHRPMPRVALGCALRGTASAMLDVSDGLLGDLAHILERSAVGAVLDEPALPLECLLAACRRTERATAALLSGGDDYELLFTAPRERRGQVEAIGRHCELPLHRIGRILDKPGLWLQRGDGVCEALPGRGYEHFRN</sequence>
<dbReference type="NCBIfam" id="TIGR01379">
    <property type="entry name" value="thiL"/>
    <property type="match status" value="1"/>
</dbReference>
<feature type="domain" description="PurM-like C-terminal" evidence="4">
    <location>
        <begin position="185"/>
        <end position="296"/>
    </location>
</feature>
<comment type="miscellaneous">
    <text evidence="2">Reaction mechanism of ThiL seems to utilize a direct, inline transfer of the gamma-phosphate of ATP to TMP rather than a phosphorylated enzyme intermediate.</text>
</comment>
<organism evidence="6 7">
    <name type="scientific">Candidatus Dactylopiibacterium carminicum</name>
    <dbReference type="NCBI Taxonomy" id="857335"/>
    <lineage>
        <taxon>Bacteria</taxon>
        <taxon>Pseudomonadati</taxon>
        <taxon>Pseudomonadota</taxon>
        <taxon>Betaproteobacteria</taxon>
        <taxon>Rhodocyclales</taxon>
        <taxon>Rhodocyclaceae</taxon>
        <taxon>Candidatus Dactylopiibacterium</taxon>
    </lineage>
</organism>
<feature type="binding site" evidence="2">
    <location>
        <position position="26"/>
    </location>
    <ligand>
        <name>Mg(2+)</name>
        <dbReference type="ChEBI" id="CHEBI:18420"/>
        <label>3</label>
    </ligand>
</feature>
<accession>A0A272EZ31</accession>
<reference evidence="5 8" key="1">
    <citation type="submission" date="2016-08" db="EMBL/GenBank/DDBJ databases">
        <title>Candidatus Dactylopiibacterium carminicum genome sequence.</title>
        <authorList>
            <person name="Ramirez-Puebla S.T."/>
            <person name="Ormeno-Orrillo E."/>
            <person name="Vera-Ponce De Leon A."/>
            <person name="Luis L."/>
            <person name="Sanchez-Flores A."/>
            <person name="Monica R."/>
            <person name="Martinez-Romero E."/>
        </authorList>
    </citation>
    <scope>NUCLEOTIDE SEQUENCE [LARGE SCALE GENOMIC DNA]</scope>
    <source>
        <strain evidence="5">END1</strain>
    </source>
</reference>
<feature type="binding site" evidence="2">
    <location>
        <position position="43"/>
    </location>
    <ligand>
        <name>Mg(2+)</name>
        <dbReference type="ChEBI" id="CHEBI:18420"/>
        <label>2</label>
    </ligand>
</feature>
<comment type="caution">
    <text evidence="6">The sequence shown here is derived from an EMBL/GenBank/DDBJ whole genome shotgun (WGS) entry which is preliminary data.</text>
</comment>
<dbReference type="AlphaFoldDB" id="A0A272EZ31"/>
<feature type="binding site" evidence="2">
    <location>
        <position position="50"/>
    </location>
    <ligand>
        <name>substrate</name>
    </ligand>
</feature>
<dbReference type="GO" id="GO:0009030">
    <property type="term" value="F:thiamine-phosphate kinase activity"/>
    <property type="evidence" value="ECO:0007669"/>
    <property type="project" value="UniProtKB-UniRule"/>
</dbReference>
<dbReference type="PIRSF" id="PIRSF005303">
    <property type="entry name" value="Thiam_monoph_kin"/>
    <property type="match status" value="1"/>
</dbReference>
<dbReference type="UniPathway" id="UPA00060">
    <property type="reaction ID" value="UER00142"/>
</dbReference>
<evidence type="ECO:0000259" key="3">
    <source>
        <dbReference type="Pfam" id="PF00586"/>
    </source>
</evidence>
<feature type="binding site" evidence="2">
    <location>
        <position position="42"/>
    </location>
    <ligand>
        <name>Mg(2+)</name>
        <dbReference type="ChEBI" id="CHEBI:18420"/>
        <label>1</label>
    </ligand>
</feature>
<dbReference type="OrthoDB" id="9802811at2"/>
<feature type="binding site" evidence="2">
    <location>
        <begin position="117"/>
        <end position="118"/>
    </location>
    <ligand>
        <name>ATP</name>
        <dbReference type="ChEBI" id="CHEBI:30616"/>
    </ligand>
</feature>
<keyword evidence="2" id="KW-0808">Transferase</keyword>
<dbReference type="InterPro" id="IPR036921">
    <property type="entry name" value="PurM-like_N_sf"/>
</dbReference>
<dbReference type="Gene3D" id="3.90.650.10">
    <property type="entry name" value="PurM-like C-terminal domain"/>
    <property type="match status" value="1"/>
</dbReference>
<evidence type="ECO:0000256" key="2">
    <source>
        <dbReference type="HAMAP-Rule" id="MF_02128"/>
    </source>
</evidence>
<feature type="binding site" evidence="2">
    <location>
        <position position="118"/>
    </location>
    <ligand>
        <name>Mg(2+)</name>
        <dbReference type="ChEBI" id="CHEBI:18420"/>
        <label>1</label>
    </ligand>
</feature>
<feature type="binding site" evidence="2">
    <location>
        <position position="26"/>
    </location>
    <ligand>
        <name>Mg(2+)</name>
        <dbReference type="ChEBI" id="CHEBI:18420"/>
        <label>4</label>
    </ligand>
</feature>
<proteinExistence type="inferred from homology"/>
<dbReference type="PANTHER" id="PTHR30270:SF0">
    <property type="entry name" value="THIAMINE-MONOPHOSPHATE KINASE"/>
    <property type="match status" value="1"/>
</dbReference>
<comment type="catalytic activity">
    <reaction evidence="2">
        <text>thiamine phosphate + ATP = thiamine diphosphate + ADP</text>
        <dbReference type="Rhea" id="RHEA:15913"/>
        <dbReference type="ChEBI" id="CHEBI:30616"/>
        <dbReference type="ChEBI" id="CHEBI:37575"/>
        <dbReference type="ChEBI" id="CHEBI:58937"/>
        <dbReference type="ChEBI" id="CHEBI:456216"/>
        <dbReference type="EC" id="2.7.4.16"/>
    </reaction>
</comment>
<gene>
    <name evidence="2 6" type="primary">thiL</name>
    <name evidence="5" type="ORF">BGI27_00130</name>
    <name evidence="6" type="ORF">CGU29_00165</name>
</gene>
<dbReference type="GO" id="GO:0009229">
    <property type="term" value="P:thiamine diphosphate biosynthetic process"/>
    <property type="evidence" value="ECO:0007669"/>
    <property type="project" value="UniProtKB-UniRule"/>
</dbReference>
<evidence type="ECO:0000313" key="8">
    <source>
        <dbReference type="Proteomes" id="UP000623509"/>
    </source>
</evidence>
<feature type="binding site" evidence="2">
    <location>
        <position position="314"/>
    </location>
    <ligand>
        <name>substrate</name>
    </ligand>
</feature>
<dbReference type="EMBL" id="NMRN01000001">
    <property type="protein sequence ID" value="PAS95296.1"/>
    <property type="molecule type" value="Genomic_DNA"/>
</dbReference>
<keyword evidence="2 6" id="KW-0418">Kinase</keyword>
<dbReference type="GO" id="GO:0009228">
    <property type="term" value="P:thiamine biosynthetic process"/>
    <property type="evidence" value="ECO:0007669"/>
    <property type="project" value="UniProtKB-KW"/>
</dbReference>
<dbReference type="Proteomes" id="UP000216107">
    <property type="component" value="Unassembled WGS sequence"/>
</dbReference>
<evidence type="ECO:0000313" key="5">
    <source>
        <dbReference type="EMBL" id="KAF7600797.1"/>
    </source>
</evidence>
<feature type="binding site" evidence="2">
    <location>
        <position position="41"/>
    </location>
    <ligand>
        <name>Mg(2+)</name>
        <dbReference type="ChEBI" id="CHEBI:18420"/>
        <label>4</label>
    </ligand>
</feature>
<evidence type="ECO:0000313" key="6">
    <source>
        <dbReference type="EMBL" id="PAS95296.1"/>
    </source>
</evidence>
<keyword evidence="1 2" id="KW-0784">Thiamine biosynthesis</keyword>
<dbReference type="SUPFAM" id="SSF56042">
    <property type="entry name" value="PurM C-terminal domain-like"/>
    <property type="match status" value="1"/>
</dbReference>